<reference evidence="2" key="1">
    <citation type="journal article" date="2022" name="Nat. Commun.">
        <title>Chromosome evolution and the genetic basis of agronomically important traits in greater yam.</title>
        <authorList>
            <person name="Bredeson J.V."/>
            <person name="Lyons J.B."/>
            <person name="Oniyinde I.O."/>
            <person name="Okereke N.R."/>
            <person name="Kolade O."/>
            <person name="Nnabue I."/>
            <person name="Nwadili C.O."/>
            <person name="Hribova E."/>
            <person name="Parker M."/>
            <person name="Nwogha J."/>
            <person name="Shu S."/>
            <person name="Carlson J."/>
            <person name="Kariba R."/>
            <person name="Muthemba S."/>
            <person name="Knop K."/>
            <person name="Barton G.J."/>
            <person name="Sherwood A.V."/>
            <person name="Lopez-Montes A."/>
            <person name="Asiedu R."/>
            <person name="Jamnadass R."/>
            <person name="Muchugi A."/>
            <person name="Goodstein D."/>
            <person name="Egesi C.N."/>
            <person name="Featherston J."/>
            <person name="Asfaw A."/>
            <person name="Simpson G.G."/>
            <person name="Dolezel J."/>
            <person name="Hendre P.S."/>
            <person name="Van Deynze A."/>
            <person name="Kumar P.L."/>
            <person name="Obidiegwu J.E."/>
            <person name="Bhattacharjee R."/>
            <person name="Rokhsar D.S."/>
        </authorList>
    </citation>
    <scope>NUCLEOTIDE SEQUENCE [LARGE SCALE GENOMIC DNA]</scope>
    <source>
        <strain evidence="2">cv. TDa95/00328</strain>
    </source>
</reference>
<keyword evidence="2" id="KW-1185">Reference proteome</keyword>
<evidence type="ECO:0000313" key="1">
    <source>
        <dbReference type="EMBL" id="KAH7661184.1"/>
    </source>
</evidence>
<name>A0ACB7UL66_DIOAL</name>
<gene>
    <name evidence="1" type="ORF">IHE45_15G046700</name>
</gene>
<comment type="caution">
    <text evidence="1">The sequence shown here is derived from an EMBL/GenBank/DDBJ whole genome shotgun (WGS) entry which is preliminary data.</text>
</comment>
<protein>
    <submittedName>
        <fullName evidence="1">Uncharacterized protein</fullName>
    </submittedName>
</protein>
<organism evidence="1 2">
    <name type="scientific">Dioscorea alata</name>
    <name type="common">Purple yam</name>
    <dbReference type="NCBI Taxonomy" id="55571"/>
    <lineage>
        <taxon>Eukaryota</taxon>
        <taxon>Viridiplantae</taxon>
        <taxon>Streptophyta</taxon>
        <taxon>Embryophyta</taxon>
        <taxon>Tracheophyta</taxon>
        <taxon>Spermatophyta</taxon>
        <taxon>Magnoliopsida</taxon>
        <taxon>Liliopsida</taxon>
        <taxon>Dioscoreales</taxon>
        <taxon>Dioscoreaceae</taxon>
        <taxon>Dioscorea</taxon>
    </lineage>
</organism>
<dbReference type="Proteomes" id="UP000827976">
    <property type="component" value="Chromosome 15"/>
</dbReference>
<proteinExistence type="predicted"/>
<sequence>MASAALVNNARVSPETFLDCPTTYGWLSPLMSFSRDLPDDSKNLEKPSPVPKTSDLEASLKDIVDFEFLLHDPVAMLPADELFSDSKLVPLQLAPSLPTPSVVEPSLPDSSTTTSRWSSEIPVPEPSSAISPKAPRRSSRWRELLGLKKLQNPKLSSSPPSKNPNPNPNPRPHPQSLKQLLNRNPTPSASQFPFRINPNPQFFQWQNQIRGSLNPLLPLCLLNHRRRSPIYSRLGLESRFCRIVGQIWTIKSRPTRM</sequence>
<accession>A0ACB7UL66</accession>
<dbReference type="EMBL" id="CM037025">
    <property type="protein sequence ID" value="KAH7661184.1"/>
    <property type="molecule type" value="Genomic_DNA"/>
</dbReference>
<evidence type="ECO:0000313" key="2">
    <source>
        <dbReference type="Proteomes" id="UP000827976"/>
    </source>
</evidence>